<gene>
    <name evidence="3" type="ORF">NIES267_07060</name>
</gene>
<dbReference type="PANTHER" id="PTHR10098">
    <property type="entry name" value="RAPSYN-RELATED"/>
    <property type="match status" value="1"/>
</dbReference>
<proteinExistence type="predicted"/>
<organism evidence="3 4">
    <name type="scientific">Calothrix parasitica NIES-267</name>
    <dbReference type="NCBI Taxonomy" id="1973488"/>
    <lineage>
        <taxon>Bacteria</taxon>
        <taxon>Bacillati</taxon>
        <taxon>Cyanobacteriota</taxon>
        <taxon>Cyanophyceae</taxon>
        <taxon>Nostocales</taxon>
        <taxon>Calotrichaceae</taxon>
        <taxon>Calothrix</taxon>
    </lineage>
</organism>
<accession>A0A1Z4LJ26</accession>
<dbReference type="Pfam" id="PF13424">
    <property type="entry name" value="TPR_12"/>
    <property type="match status" value="1"/>
</dbReference>
<feature type="repeat" description="TPR" evidence="1">
    <location>
        <begin position="386"/>
        <end position="419"/>
    </location>
</feature>
<keyword evidence="4" id="KW-1185">Reference proteome</keyword>
<dbReference type="Pfam" id="PF12770">
    <property type="entry name" value="CHAT"/>
    <property type="match status" value="1"/>
</dbReference>
<dbReference type="SUPFAM" id="SSF48452">
    <property type="entry name" value="TPR-like"/>
    <property type="match status" value="2"/>
</dbReference>
<dbReference type="InterPro" id="IPR019734">
    <property type="entry name" value="TPR_rpt"/>
</dbReference>
<sequence length="875" mass="97315">MHLAIKAMNIRKKLLKSIILCLLLGISTALIIIIFSPVSAQESIKSNTSGFSLIAKKDDSPQILFKRGKTLFEAAKFQEAARTWEDAAAGFERQGDKINQAWSLSLVSLALQNLGELQTAEIAIEKSLELLQNQKGNTGILAVSLNTKGSLKIKMGQARAALESWQQAEQVYDKLGDKSGIIGTQINQAQALQAMGFYRRSQKLLESINQTLLPEPDSQLKVQSLQSLGVALQLVGDLKESEKVLKQSLAISEKLSLDSSEILFSLGNTLRDLKQTEKAFDYYQQVANNPKNRLIQLEAKLNQLSLHIEQSQWQQAFDLVPQIQSGLDKLPPSRSSIYASVNLAKSIAKLMKAPGNTKASLNRNAAKILARAIKQAETLKDSRAQAYALTQLGGLYEQTLQYSEAVKLSRQALQISQNTNASDISYQAAWQVGRILRISGKTQEAISAYDSSIKILKTLRSDLVTINRDVQFDFQESVEPVYREFVDLLLQSESSLNKQKTKGISQKNLRLARKTLEALQLAELDDFFREACIDAKPEQIDQIDQTAAIIYPIILNNRLEVIASLPGKPLTSYNTYLPEAKIEAKIKRLRLSLNPAFSQKQRLKVYQEVYKWLIKPIETDLAASKIQTLAFVLDGSMRNIPMAALHDGKQYLVEKYSLALSPGLQLMQARKLKDDNLNVIAAGLSEARQGFKALPGVKSEVKEISSQVKSTLLVNENFTDQNLAKSIKNTPFSVLHLATHGQFSSNSEDTFILTWDGKMNVKQLSEFLRIRDLSESEPVELMVLSACQTAKGDKRAILGLAGVAVRSGARSTLATLWAVKDESTAQFMVEFYKNLNTKAMSKAEALRQTQLAFLKDGNFTHPFYWAPFILVGNWI</sequence>
<keyword evidence="1" id="KW-0802">TPR repeat</keyword>
<dbReference type="PANTHER" id="PTHR10098:SF112">
    <property type="entry name" value="SLR0380 PROTEIN"/>
    <property type="match status" value="1"/>
</dbReference>
<name>A0A1Z4LJ26_9CYAN</name>
<evidence type="ECO:0000256" key="1">
    <source>
        <dbReference type="PROSITE-ProRule" id="PRU00339"/>
    </source>
</evidence>
<dbReference type="InterPro" id="IPR024983">
    <property type="entry name" value="CHAT_dom"/>
</dbReference>
<evidence type="ECO:0000313" key="4">
    <source>
        <dbReference type="Proteomes" id="UP000218418"/>
    </source>
</evidence>
<evidence type="ECO:0000259" key="2">
    <source>
        <dbReference type="Pfam" id="PF12770"/>
    </source>
</evidence>
<dbReference type="PROSITE" id="PS50005">
    <property type="entry name" value="TPR"/>
    <property type="match status" value="1"/>
</dbReference>
<evidence type="ECO:0000313" key="3">
    <source>
        <dbReference type="EMBL" id="BAY81231.1"/>
    </source>
</evidence>
<dbReference type="SMART" id="SM00028">
    <property type="entry name" value="TPR"/>
    <property type="match status" value="7"/>
</dbReference>
<feature type="domain" description="CHAT" evidence="2">
    <location>
        <begin position="606"/>
        <end position="873"/>
    </location>
</feature>
<protein>
    <recommendedName>
        <fullName evidence="2">CHAT domain-containing protein</fullName>
    </recommendedName>
</protein>
<dbReference type="AlphaFoldDB" id="A0A1Z4LJ26"/>
<dbReference type="Proteomes" id="UP000218418">
    <property type="component" value="Chromosome"/>
</dbReference>
<dbReference type="InterPro" id="IPR011990">
    <property type="entry name" value="TPR-like_helical_dom_sf"/>
</dbReference>
<dbReference type="EMBL" id="AP018227">
    <property type="protein sequence ID" value="BAY81231.1"/>
    <property type="molecule type" value="Genomic_DNA"/>
</dbReference>
<reference evidence="3 4" key="1">
    <citation type="submission" date="2017-06" db="EMBL/GenBank/DDBJ databases">
        <title>Genome sequencing of cyanobaciteial culture collection at National Institute for Environmental Studies (NIES).</title>
        <authorList>
            <person name="Hirose Y."/>
            <person name="Shimura Y."/>
            <person name="Fujisawa T."/>
            <person name="Nakamura Y."/>
            <person name="Kawachi M."/>
        </authorList>
    </citation>
    <scope>NUCLEOTIDE SEQUENCE [LARGE SCALE GENOMIC DNA]</scope>
    <source>
        <strain evidence="3 4">NIES-267</strain>
    </source>
</reference>
<dbReference type="Gene3D" id="1.25.40.10">
    <property type="entry name" value="Tetratricopeptide repeat domain"/>
    <property type="match status" value="3"/>
</dbReference>